<feature type="non-terminal residue" evidence="2">
    <location>
        <position position="1"/>
    </location>
</feature>
<dbReference type="InterPro" id="IPR021109">
    <property type="entry name" value="Peptidase_aspartic_dom_sf"/>
</dbReference>
<dbReference type="PANTHER" id="PTHR15503:SF45">
    <property type="entry name" value="RNA-DIRECTED DNA POLYMERASE HOMOLOG"/>
    <property type="match status" value="1"/>
</dbReference>
<name>A0A1Q3C717_CEPFO</name>
<gene>
    <name evidence="2" type="ORF">CFOL_v3_19367</name>
</gene>
<dbReference type="PROSITE" id="PS00141">
    <property type="entry name" value="ASP_PROTEASE"/>
    <property type="match status" value="1"/>
</dbReference>
<dbReference type="InterPro" id="IPR001969">
    <property type="entry name" value="Aspartic_peptidase_AS"/>
</dbReference>
<dbReference type="InterPro" id="IPR032567">
    <property type="entry name" value="RTL1-rel"/>
</dbReference>
<dbReference type="OrthoDB" id="1939491at2759"/>
<organism evidence="2 3">
    <name type="scientific">Cephalotus follicularis</name>
    <name type="common">Albany pitcher plant</name>
    <dbReference type="NCBI Taxonomy" id="3775"/>
    <lineage>
        <taxon>Eukaryota</taxon>
        <taxon>Viridiplantae</taxon>
        <taxon>Streptophyta</taxon>
        <taxon>Embryophyta</taxon>
        <taxon>Tracheophyta</taxon>
        <taxon>Spermatophyta</taxon>
        <taxon>Magnoliopsida</taxon>
        <taxon>eudicotyledons</taxon>
        <taxon>Gunneridae</taxon>
        <taxon>Pentapetalae</taxon>
        <taxon>rosids</taxon>
        <taxon>fabids</taxon>
        <taxon>Oxalidales</taxon>
        <taxon>Cephalotaceae</taxon>
        <taxon>Cephalotus</taxon>
    </lineage>
</organism>
<feature type="compositionally biased region" description="Basic and acidic residues" evidence="1">
    <location>
        <begin position="9"/>
        <end position="18"/>
    </location>
</feature>
<evidence type="ECO:0000256" key="1">
    <source>
        <dbReference type="SAM" id="MobiDB-lite"/>
    </source>
</evidence>
<feature type="region of interest" description="Disordered" evidence="1">
    <location>
        <begin position="461"/>
        <end position="489"/>
    </location>
</feature>
<accession>A0A1Q3C717</accession>
<dbReference type="Gene3D" id="3.10.10.10">
    <property type="entry name" value="HIV Type 1 Reverse Transcriptase, subunit A, domain 1"/>
    <property type="match status" value="1"/>
</dbReference>
<dbReference type="Gene3D" id="2.40.70.10">
    <property type="entry name" value="Acid Proteases"/>
    <property type="match status" value="1"/>
</dbReference>
<dbReference type="PANTHER" id="PTHR15503">
    <property type="entry name" value="LDOC1 RELATED"/>
    <property type="match status" value="1"/>
</dbReference>
<dbReference type="AlphaFoldDB" id="A0A1Q3C717"/>
<dbReference type="InterPro" id="IPR043502">
    <property type="entry name" value="DNA/RNA_pol_sf"/>
</dbReference>
<dbReference type="InParanoid" id="A0A1Q3C717"/>
<dbReference type="GO" id="GO:0006508">
    <property type="term" value="P:proteolysis"/>
    <property type="evidence" value="ECO:0007669"/>
    <property type="project" value="InterPro"/>
</dbReference>
<dbReference type="Pfam" id="PF13975">
    <property type="entry name" value="gag-asp_proteas"/>
    <property type="match status" value="1"/>
</dbReference>
<dbReference type="CDD" id="cd00303">
    <property type="entry name" value="retropepsin_like"/>
    <property type="match status" value="1"/>
</dbReference>
<reference evidence="3" key="1">
    <citation type="submission" date="2016-04" db="EMBL/GenBank/DDBJ databases">
        <title>Cephalotus genome sequencing.</title>
        <authorList>
            <person name="Fukushima K."/>
            <person name="Hasebe M."/>
            <person name="Fang X."/>
        </authorList>
    </citation>
    <scope>NUCLEOTIDE SEQUENCE [LARGE SCALE GENOMIC DNA]</scope>
    <source>
        <strain evidence="3">cv. St1</strain>
    </source>
</reference>
<comment type="caution">
    <text evidence="2">The sequence shown here is derived from an EMBL/GenBank/DDBJ whole genome shotgun (WGS) entry which is preliminary data.</text>
</comment>
<dbReference type="SUPFAM" id="SSF50630">
    <property type="entry name" value="Acid proteases"/>
    <property type="match status" value="1"/>
</dbReference>
<evidence type="ECO:0000313" key="3">
    <source>
        <dbReference type="Proteomes" id="UP000187406"/>
    </source>
</evidence>
<dbReference type="EMBL" id="BDDD01001433">
    <property type="protein sequence ID" value="GAV75891.1"/>
    <property type="molecule type" value="Genomic_DNA"/>
</dbReference>
<feature type="compositionally biased region" description="Basic and acidic residues" evidence="1">
    <location>
        <begin position="28"/>
        <end position="49"/>
    </location>
</feature>
<proteinExistence type="predicted"/>
<dbReference type="STRING" id="3775.A0A1Q3C717"/>
<keyword evidence="3" id="KW-1185">Reference proteome</keyword>
<dbReference type="Proteomes" id="UP000187406">
    <property type="component" value="Unassembled WGS sequence"/>
</dbReference>
<feature type="region of interest" description="Disordered" evidence="1">
    <location>
        <begin position="1"/>
        <end position="70"/>
    </location>
</feature>
<dbReference type="SUPFAM" id="SSF56672">
    <property type="entry name" value="DNA/RNA polymerases"/>
    <property type="match status" value="1"/>
</dbReference>
<protein>
    <submittedName>
        <fullName evidence="2">Gag-asp_proteas domain-containing protein</fullName>
    </submittedName>
</protein>
<evidence type="ECO:0000313" key="2">
    <source>
        <dbReference type="EMBL" id="GAV75891.1"/>
    </source>
</evidence>
<sequence>AIAVAESLIEFRKSDPKPKNPKTGNPNKGEKEKFSKDRERQSRFKDKGKQPYGNKAGSSDQGHKAGGDQPKPKIACFLCDGPHRANECPKKGRLTALIQEEEQRREEAKMGSLQFLNAVKAKVHVPKNAPEGTMFVETTIGGRTIKALVDTGATNNFISEDMANRLCLKAYRGNGYIKAVNSKAQPLIGIAKDVGMKIGQWDGSVSLSIIPMDDYDLVLGMEFMDQVKAIPIPHANSLCILEEGKTCMVPCTRSNKGTKTLSAMQLDEGFKQDEGSYRTALMGNSSEAEPKPKDLPTQVEEVLEDFQDILPTEFPKELPPKREVDHHIELEPGAKPTSQAPNRMAPPELEELHRQQKELLDAGSNAPYGAPVPFQHNWDSSLRLCSDYQALDKATKENKFSIPLTAGLFDQLGNAQWFSKLDLHSGDYKVRIFEGDEPKTTCAARHCKRTKHYKSAGLIYGNPRSTLQDSAKGKQRGRRSNRWGSMSRPKIFPTAFGVP</sequence>
<dbReference type="GO" id="GO:0004190">
    <property type="term" value="F:aspartic-type endopeptidase activity"/>
    <property type="evidence" value="ECO:0007669"/>
    <property type="project" value="InterPro"/>
</dbReference>